<dbReference type="RefSeq" id="WP_083187714.1">
    <property type="nucleotide sequence ID" value="NZ_MVIL01000169.1"/>
</dbReference>
<evidence type="ECO:0000259" key="6">
    <source>
        <dbReference type="PROSITE" id="PS50011"/>
    </source>
</evidence>
<keyword evidence="5" id="KW-1133">Transmembrane helix</keyword>
<dbReference type="Pfam" id="PF00069">
    <property type="entry name" value="Pkinase"/>
    <property type="match status" value="1"/>
</dbReference>
<dbReference type="Gene3D" id="3.30.200.20">
    <property type="entry name" value="Phosphorylase Kinase, domain 1"/>
    <property type="match status" value="1"/>
</dbReference>
<dbReference type="InterPro" id="IPR017441">
    <property type="entry name" value="Protein_kinase_ATP_BS"/>
</dbReference>
<dbReference type="Proteomes" id="UP000192847">
    <property type="component" value="Unassembled WGS sequence"/>
</dbReference>
<dbReference type="NCBIfam" id="TIGR02276">
    <property type="entry name" value="beta_rpt_yvtn"/>
    <property type="match status" value="4"/>
</dbReference>
<dbReference type="SUPFAM" id="SSF56112">
    <property type="entry name" value="Protein kinase-like (PK-like)"/>
    <property type="match status" value="1"/>
</dbReference>
<dbReference type="InterPro" id="IPR011964">
    <property type="entry name" value="YVTN_b-propeller_repeat"/>
</dbReference>
<comment type="caution">
    <text evidence="7">The sequence shown here is derived from an EMBL/GenBank/DDBJ whole genome shotgun (WGS) entry which is preliminary data.</text>
</comment>
<feature type="compositionally biased region" description="Low complexity" evidence="4">
    <location>
        <begin position="296"/>
        <end position="315"/>
    </location>
</feature>
<dbReference type="SMART" id="SM00220">
    <property type="entry name" value="S_TKc"/>
    <property type="match status" value="1"/>
</dbReference>
<keyword evidence="1 3" id="KW-0547">Nucleotide-binding</keyword>
<keyword evidence="8" id="KW-1185">Reference proteome</keyword>
<gene>
    <name evidence="7" type="ORF">BST46_24510</name>
</gene>
<evidence type="ECO:0000256" key="3">
    <source>
        <dbReference type="PROSITE-ProRule" id="PRU10141"/>
    </source>
</evidence>
<dbReference type="InterPro" id="IPR051200">
    <property type="entry name" value="Host-pathogen_enzymatic-act"/>
</dbReference>
<dbReference type="Gene3D" id="1.10.510.10">
    <property type="entry name" value="Transferase(Phosphotransferase) domain 1"/>
    <property type="match status" value="1"/>
</dbReference>
<dbReference type="PANTHER" id="PTHR47197:SF3">
    <property type="entry name" value="DIHYDRO-HEME D1 DEHYDROGENASE"/>
    <property type="match status" value="1"/>
</dbReference>
<dbReference type="PROSITE" id="PS50011">
    <property type="entry name" value="PROTEIN_KINASE_DOM"/>
    <property type="match status" value="1"/>
</dbReference>
<dbReference type="InterPro" id="IPR008271">
    <property type="entry name" value="Ser/Thr_kinase_AS"/>
</dbReference>
<feature type="binding site" evidence="3">
    <location>
        <position position="51"/>
    </location>
    <ligand>
        <name>ATP</name>
        <dbReference type="ChEBI" id="CHEBI:30616"/>
    </ligand>
</feature>
<dbReference type="InterPro" id="IPR011048">
    <property type="entry name" value="Haem_d1_sf"/>
</dbReference>
<protein>
    <recommendedName>
        <fullName evidence="6">Protein kinase domain-containing protein</fullName>
    </recommendedName>
</protein>
<dbReference type="InterPro" id="IPR000719">
    <property type="entry name" value="Prot_kinase_dom"/>
</dbReference>
<keyword evidence="5" id="KW-0812">Transmembrane</keyword>
<sequence length="656" mass="69097">MDEPPVGDTTADWRAASQFGPYLLKRLLGRGGFGEVYEAYDTNKNRTIALKLLPASMSANALFRQRLFREASTAGRLSEPHVVPIHDYGEIDGQLFIDMRLIRGTDLRTVLDEDGPLDPPRAVSIVRQIGSALDAAHDEQIVHRDVKPANILLAEEDFACLVDFGLANAATDAKLTTAGTTVGTFAYMAPERFADEEIDHRTDIYALACVLYECLTGAPPYQAGDRVGLIAAHLATPVPRPSQHRGIPAGFDEVIARGMAKNRDDRYPRAGELTAAARQALASAPQHHGDTSPTSTPAEAADPTVTAATTTAPPRAGRRRRIALLAAATVLIVAAATAMIHWLNNRHDNSPPATVSRPGTTSIARIAANIPVGKRPEAVAADPASRTVYTANYGDGTVSMIDTVSRAVTATIKVGNGPVGVAVDAATHTACTANNRDDTVSMIDTTSHAVTATVKVGTDPWGVAIDPTTRAAYVANMWDYSVSVINLDSHRVVATIPVGKNPYGVAVDPTSHTAYTANSSDGTVSVIDTTKLTVTATIPVGNDPRGVAVDPAAHTAYITNEAQGAVSVVNLDKQRVVATIHIGNSPYGVAVDPAVHTAYSANHDSELAVIDTSSLTVSGAIRIGKDTFSVAVDPTTHIVYTGNNDNTLSVIEPGQS</sequence>
<dbReference type="EMBL" id="MVIL01000169">
    <property type="protein sequence ID" value="ORB77439.1"/>
    <property type="molecule type" value="Genomic_DNA"/>
</dbReference>
<accession>A0ABX3TF52</accession>
<evidence type="ECO:0000256" key="5">
    <source>
        <dbReference type="SAM" id="Phobius"/>
    </source>
</evidence>
<dbReference type="PROSITE" id="PS00107">
    <property type="entry name" value="PROTEIN_KINASE_ATP"/>
    <property type="match status" value="1"/>
</dbReference>
<name>A0ABX3TF52_9MYCO</name>
<dbReference type="InterPro" id="IPR011009">
    <property type="entry name" value="Kinase-like_dom_sf"/>
</dbReference>
<keyword evidence="5" id="KW-0472">Membrane</keyword>
<dbReference type="Gene3D" id="2.130.10.10">
    <property type="entry name" value="YVTN repeat-like/Quinoprotein amine dehydrogenase"/>
    <property type="match status" value="2"/>
</dbReference>
<dbReference type="InterPro" id="IPR015943">
    <property type="entry name" value="WD40/YVTN_repeat-like_dom_sf"/>
</dbReference>
<dbReference type="PANTHER" id="PTHR47197">
    <property type="entry name" value="PROTEIN NIRF"/>
    <property type="match status" value="1"/>
</dbReference>
<feature type="domain" description="Protein kinase" evidence="6">
    <location>
        <begin position="22"/>
        <end position="281"/>
    </location>
</feature>
<dbReference type="CDD" id="cd14014">
    <property type="entry name" value="STKc_PknB_like"/>
    <property type="match status" value="1"/>
</dbReference>
<evidence type="ECO:0000313" key="8">
    <source>
        <dbReference type="Proteomes" id="UP000192847"/>
    </source>
</evidence>
<proteinExistence type="predicted"/>
<dbReference type="PROSITE" id="PS00108">
    <property type="entry name" value="PROTEIN_KINASE_ST"/>
    <property type="match status" value="1"/>
</dbReference>
<organism evidence="7 8">
    <name type="scientific">Mycobacterium timonense</name>
    <dbReference type="NCBI Taxonomy" id="701043"/>
    <lineage>
        <taxon>Bacteria</taxon>
        <taxon>Bacillati</taxon>
        <taxon>Actinomycetota</taxon>
        <taxon>Actinomycetes</taxon>
        <taxon>Mycobacteriales</taxon>
        <taxon>Mycobacteriaceae</taxon>
        <taxon>Mycobacterium</taxon>
        <taxon>Mycobacterium avium complex (MAC)</taxon>
    </lineage>
</organism>
<feature type="transmembrane region" description="Helical" evidence="5">
    <location>
        <begin position="322"/>
        <end position="343"/>
    </location>
</feature>
<evidence type="ECO:0000313" key="7">
    <source>
        <dbReference type="EMBL" id="ORB77439.1"/>
    </source>
</evidence>
<dbReference type="SUPFAM" id="SSF51004">
    <property type="entry name" value="C-terminal (heme d1) domain of cytochrome cd1-nitrite reductase"/>
    <property type="match status" value="1"/>
</dbReference>
<keyword evidence="2 3" id="KW-0067">ATP-binding</keyword>
<evidence type="ECO:0000256" key="1">
    <source>
        <dbReference type="ARBA" id="ARBA00022741"/>
    </source>
</evidence>
<reference evidence="7 8" key="1">
    <citation type="submission" date="2017-02" db="EMBL/GenBank/DDBJ databases">
        <title>The new phylogeny of genus Mycobacterium.</title>
        <authorList>
            <person name="Tortoli E."/>
            <person name="Trovato A."/>
            <person name="Cirillo D.M."/>
        </authorList>
    </citation>
    <scope>NUCLEOTIDE SEQUENCE [LARGE SCALE GENOMIC DNA]</scope>
    <source>
        <strain evidence="7 8">CCUG 56329</strain>
    </source>
</reference>
<evidence type="ECO:0000256" key="2">
    <source>
        <dbReference type="ARBA" id="ARBA00022840"/>
    </source>
</evidence>
<evidence type="ECO:0000256" key="4">
    <source>
        <dbReference type="SAM" id="MobiDB-lite"/>
    </source>
</evidence>
<feature type="region of interest" description="Disordered" evidence="4">
    <location>
        <begin position="279"/>
        <end position="315"/>
    </location>
</feature>